<reference evidence="1 2" key="1">
    <citation type="submission" date="2016-11" db="EMBL/GenBank/DDBJ databases">
        <authorList>
            <person name="Jaros S."/>
            <person name="Januszkiewicz K."/>
            <person name="Wedrychowicz H."/>
        </authorList>
    </citation>
    <scope>NUCLEOTIDE SEQUENCE [LARGE SCALE GENOMIC DNA]</scope>
    <source>
        <strain evidence="1 2">HD4</strain>
    </source>
</reference>
<proteinExistence type="predicted"/>
<dbReference type="Proteomes" id="UP000184263">
    <property type="component" value="Unassembled WGS sequence"/>
</dbReference>
<accession>A0A1M6VKA8</accession>
<evidence type="ECO:0000313" key="2">
    <source>
        <dbReference type="Proteomes" id="UP000184263"/>
    </source>
</evidence>
<dbReference type="EMBL" id="FRBC01000019">
    <property type="protein sequence ID" value="SHK81898.1"/>
    <property type="molecule type" value="Genomic_DNA"/>
</dbReference>
<gene>
    <name evidence="1" type="ORF">SAMN05216582_11912</name>
</gene>
<organism evidence="1 2">
    <name type="scientific">Selenomonas ruminantium</name>
    <dbReference type="NCBI Taxonomy" id="971"/>
    <lineage>
        <taxon>Bacteria</taxon>
        <taxon>Bacillati</taxon>
        <taxon>Bacillota</taxon>
        <taxon>Negativicutes</taxon>
        <taxon>Selenomonadales</taxon>
        <taxon>Selenomonadaceae</taxon>
        <taxon>Selenomonas</taxon>
    </lineage>
</organism>
<dbReference type="AlphaFoldDB" id="A0A1M6VKA8"/>
<protein>
    <submittedName>
        <fullName evidence="1">Uncharacterized protein</fullName>
    </submittedName>
</protein>
<sequence>MGKVNSFLYVNIFKEKFLLSQPRKTVESLVQVRKDGYFLLLCLSYFMEGKPEHKTCTSVGIGITMVILWSITG</sequence>
<name>A0A1M6VKA8_SELRU</name>
<evidence type="ECO:0000313" key="1">
    <source>
        <dbReference type="EMBL" id="SHK81898.1"/>
    </source>
</evidence>